<dbReference type="InterPro" id="IPR032710">
    <property type="entry name" value="NTF2-like_dom_sf"/>
</dbReference>
<dbReference type="InterPro" id="IPR015245">
    <property type="entry name" value="Tap_RNA-bd"/>
</dbReference>
<dbReference type="InterPro" id="IPR030217">
    <property type="entry name" value="NXF_fam"/>
</dbReference>
<sequence length="620" mass="70884">MEQTDKVNPLQRRAPSWGVYRRQYIYWSEQVISQQQQDRDSEESDACMDSQARYASCELPSHHQRSSFQKQDQMHIYMETKQKPPEKRMGRNRQDETLGSWFKIIIPFGIKYDEKWLMNLIQKQSSVPFTAFEFHYEKMQAQFFVENADIACALKNVNGKIFNEVNEKIFILVEPCESPQSVQKALTSEKVEQIKFSSLDLSNNKPYLLNGLSTIMGNASNTQNLNISNTEVKAEGQMDKGQQLEPEGMCADKNAVCTNFPDKSTNIRSPSALSLHPYISLISPLLPPLSLSLPLEPHLGHLPDITPAFSEPLRKEGREGRQAWQTEFEVLVLVALRKGVRTVWLGATQGKGDGRGTGKFFESDQVNSQILQFLQQYYLIHDYGNRQGLLDFYHEEACFFLTIPFHPKDSGLSSVHLYFKDNRNTEKLKDPKLRVQMLKHTKHDIVRALCALPKTQHDFSSFEVDMCFHTETMFCFSVSGVFKEVEGISQGCVCAFTWTFTTTPTNFSSLCIVNEELFVREASPSEAQRLHSPSQCLHCRPRSCSASPLSSRKWCGLSPPSVESPPIVSEVTAAFAWSWEGAGRSGRKMRSHREREKRKPETETKRKRGMWLDGEVKSRD</sequence>
<evidence type="ECO:0000256" key="1">
    <source>
        <dbReference type="ARBA" id="ARBA00004123"/>
    </source>
</evidence>
<organism evidence="7 8">
    <name type="scientific">Bos indicus</name>
    <name type="common">Zebu</name>
    <dbReference type="NCBI Taxonomy" id="9915"/>
    <lineage>
        <taxon>Eukaryota</taxon>
        <taxon>Metazoa</taxon>
        <taxon>Chordata</taxon>
        <taxon>Craniata</taxon>
        <taxon>Vertebrata</taxon>
        <taxon>Euteleostomi</taxon>
        <taxon>Mammalia</taxon>
        <taxon>Eutheria</taxon>
        <taxon>Laurasiatheria</taxon>
        <taxon>Artiodactyla</taxon>
        <taxon>Ruminantia</taxon>
        <taxon>Pecora</taxon>
        <taxon>Bovidae</taxon>
        <taxon>Bovinae</taxon>
        <taxon>Bos</taxon>
    </lineage>
</organism>
<reference evidence="8" key="1">
    <citation type="submission" date="2025-08" db="UniProtKB">
        <authorList>
            <consortium name="RefSeq"/>
        </authorList>
    </citation>
    <scope>IDENTIFICATION</scope>
    <source>
        <tissue evidence="8">Blood</tissue>
    </source>
</reference>
<dbReference type="Pfam" id="PF22602">
    <property type="entry name" value="NXF_NTF2"/>
    <property type="match status" value="1"/>
</dbReference>
<dbReference type="Pfam" id="PF24048">
    <property type="entry name" value="LRR_NXF1-5"/>
    <property type="match status" value="1"/>
</dbReference>
<comment type="subcellular location">
    <subcellularLocation>
        <location evidence="2">Cytoplasm</location>
    </subcellularLocation>
    <subcellularLocation>
        <location evidence="1">Nucleus</location>
    </subcellularLocation>
</comment>
<evidence type="ECO:0000313" key="8">
    <source>
        <dbReference type="RefSeq" id="XP_070641143.1"/>
    </source>
</evidence>
<keyword evidence="3" id="KW-0963">Cytoplasm</keyword>
<dbReference type="InterPro" id="IPR035979">
    <property type="entry name" value="RBD_domain_sf"/>
</dbReference>
<feature type="compositionally biased region" description="Basic and acidic residues" evidence="5">
    <location>
        <begin position="593"/>
        <end position="604"/>
    </location>
</feature>
<dbReference type="InterPro" id="IPR057125">
    <property type="entry name" value="NXF1/2/3/5-like_LRR"/>
</dbReference>
<dbReference type="InterPro" id="IPR018222">
    <property type="entry name" value="Nuclear_transport_factor_2_euk"/>
</dbReference>
<dbReference type="SUPFAM" id="SSF54427">
    <property type="entry name" value="NTF2-like"/>
    <property type="match status" value="1"/>
</dbReference>
<protein>
    <submittedName>
        <fullName evidence="8">Nuclear RNA export factor 3-like</fullName>
    </submittedName>
</protein>
<dbReference type="Gene3D" id="3.10.450.50">
    <property type="match status" value="1"/>
</dbReference>
<dbReference type="GeneID" id="139181520"/>
<dbReference type="Gene3D" id="3.30.70.330">
    <property type="match status" value="1"/>
</dbReference>
<name>A0ABM4S021_BOSIN</name>
<dbReference type="Proteomes" id="UP001652663">
    <property type="component" value="Chromosome X"/>
</dbReference>
<evidence type="ECO:0000259" key="6">
    <source>
        <dbReference type="PROSITE" id="PS50177"/>
    </source>
</evidence>
<evidence type="ECO:0000256" key="5">
    <source>
        <dbReference type="SAM" id="MobiDB-lite"/>
    </source>
</evidence>
<dbReference type="RefSeq" id="XP_070641143.1">
    <property type="nucleotide sequence ID" value="XM_070785042.1"/>
</dbReference>
<dbReference type="PANTHER" id="PTHR10662:SF12">
    <property type="entry name" value="NUCLEAR RNA EXPORT FACTOR 3"/>
    <property type="match status" value="1"/>
</dbReference>
<gene>
    <name evidence="8" type="primary">LOC139181520</name>
</gene>
<evidence type="ECO:0000256" key="2">
    <source>
        <dbReference type="ARBA" id="ARBA00004496"/>
    </source>
</evidence>
<accession>A0ABM4S021</accession>
<dbReference type="InterPro" id="IPR002075">
    <property type="entry name" value="NTF2_dom"/>
</dbReference>
<evidence type="ECO:0000256" key="4">
    <source>
        <dbReference type="ARBA" id="ARBA00023242"/>
    </source>
</evidence>
<dbReference type="PANTHER" id="PTHR10662">
    <property type="entry name" value="NUCLEAR RNA EXPORT FACTOR"/>
    <property type="match status" value="1"/>
</dbReference>
<keyword evidence="4" id="KW-0539">Nucleus</keyword>
<evidence type="ECO:0000313" key="7">
    <source>
        <dbReference type="Proteomes" id="UP001652663"/>
    </source>
</evidence>
<feature type="domain" description="NTF2" evidence="6">
    <location>
        <begin position="369"/>
        <end position="519"/>
    </location>
</feature>
<keyword evidence="7" id="KW-1185">Reference proteome</keyword>
<dbReference type="InterPro" id="IPR012677">
    <property type="entry name" value="Nucleotide-bd_a/b_plait_sf"/>
</dbReference>
<feature type="region of interest" description="Disordered" evidence="5">
    <location>
        <begin position="582"/>
        <end position="620"/>
    </location>
</feature>
<dbReference type="SUPFAM" id="SSF54928">
    <property type="entry name" value="RNA-binding domain, RBD"/>
    <property type="match status" value="1"/>
</dbReference>
<proteinExistence type="predicted"/>
<dbReference type="PROSITE" id="PS50177">
    <property type="entry name" value="NTF2_DOMAIN"/>
    <property type="match status" value="1"/>
</dbReference>
<dbReference type="Pfam" id="PF09162">
    <property type="entry name" value="Tap-RNA_bind"/>
    <property type="match status" value="1"/>
</dbReference>
<evidence type="ECO:0000256" key="3">
    <source>
        <dbReference type="ARBA" id="ARBA00022490"/>
    </source>
</evidence>